<evidence type="ECO:0000313" key="3">
    <source>
        <dbReference type="EMBL" id="WOI34481.1"/>
    </source>
</evidence>
<dbReference type="Proteomes" id="UP001302666">
    <property type="component" value="Chromosome"/>
</dbReference>
<dbReference type="Pfam" id="PF13403">
    <property type="entry name" value="Hint_2"/>
    <property type="match status" value="1"/>
</dbReference>
<feature type="domain" description="Hedgehog/Intein (Hint)" evidence="2">
    <location>
        <begin position="168"/>
        <end position="314"/>
    </location>
</feature>
<dbReference type="Gene3D" id="2.170.16.10">
    <property type="entry name" value="Hedgehog/Intein (Hint) domain"/>
    <property type="match status" value="1"/>
</dbReference>
<gene>
    <name evidence="3" type="ORF">R1T40_07060</name>
</gene>
<dbReference type="SUPFAM" id="SSF51294">
    <property type="entry name" value="Hedgehog/intein (Hint) domain"/>
    <property type="match status" value="1"/>
</dbReference>
<dbReference type="InterPro" id="IPR036844">
    <property type="entry name" value="Hint_dom_sf"/>
</dbReference>
<dbReference type="InterPro" id="IPR028992">
    <property type="entry name" value="Hedgehog/Intein_dom"/>
</dbReference>
<feature type="region of interest" description="Disordered" evidence="1">
    <location>
        <begin position="57"/>
        <end position="87"/>
    </location>
</feature>
<evidence type="ECO:0000259" key="2">
    <source>
        <dbReference type="Pfam" id="PF13403"/>
    </source>
</evidence>
<accession>A0ABZ0HJ35</accession>
<organism evidence="3 4">
    <name type="scientific">Tritonibacter scottomollicae</name>
    <name type="common">Epibacterium scottomollicae</name>
    <dbReference type="NCBI Taxonomy" id="483013"/>
    <lineage>
        <taxon>Bacteria</taxon>
        <taxon>Pseudomonadati</taxon>
        <taxon>Pseudomonadota</taxon>
        <taxon>Alphaproteobacteria</taxon>
        <taxon>Rhodobacterales</taxon>
        <taxon>Paracoccaceae</taxon>
        <taxon>Tritonibacter</taxon>
    </lineage>
</organism>
<dbReference type="EMBL" id="CP136704">
    <property type="protein sequence ID" value="WOI34481.1"/>
    <property type="molecule type" value="Genomic_DNA"/>
</dbReference>
<protein>
    <submittedName>
        <fullName evidence="3">Hint domain-containing protein</fullName>
    </submittedName>
</protein>
<evidence type="ECO:0000256" key="1">
    <source>
        <dbReference type="SAM" id="MobiDB-lite"/>
    </source>
</evidence>
<name>A0ABZ0HJ35_TRISK</name>
<evidence type="ECO:0000313" key="4">
    <source>
        <dbReference type="Proteomes" id="UP001302666"/>
    </source>
</evidence>
<proteinExistence type="predicted"/>
<reference evidence="3 4" key="1">
    <citation type="submission" date="2023-10" db="EMBL/GenBank/DDBJ databases">
        <title>Eight complete genome sequences of bacteria isolated from laboratory stock of Giant Kelp gametophytes.</title>
        <authorList>
            <person name="Tolentino B."/>
            <person name="Nuzhdin S."/>
        </authorList>
    </citation>
    <scope>NUCLEOTIDE SEQUENCE [LARGE SCALE GENOMIC DNA]</scope>
    <source>
        <strain evidence="3 4">LC.270.F.C4</strain>
    </source>
</reference>
<feature type="compositionally biased region" description="Polar residues" evidence="1">
    <location>
        <begin position="59"/>
        <end position="87"/>
    </location>
</feature>
<keyword evidence="4" id="KW-1185">Reference proteome</keyword>
<sequence length="373" mass="40213">MNAFNMAIYYNYTQTIFGTQSAVNGSGFTYNVAPPRGAIWSYSGSTTSHVVREEDDNAINYNGDPTNETVSPSQVIGQPGQQTTNIGGTERHAIMDYVFEVSDGTNVYQIGVVDVDLNNDADLNDAGEDGYYLVFIGDMPPPDTPLRSLGIDSNSDAYSHASVGGVLVCFAAGTLIETHMGQTAVERLKAGDLVMTRDAGLQKIRWIGSRTVSAAALVADPKLYPIRIKAGALGNDTPSRDLLVSPQHRVLVRSKIAQRMFGTNEVLAAAKQLLEAKGIDVATDVSDVTYYHFTFDTHQIVTSNGAQTESLYLGPMAVQGISAEAREEIFSIFPQLRARSGFCAPDGARLLLNGRQARSLAARHVKNNKALVL</sequence>